<dbReference type="SUPFAM" id="SSF56112">
    <property type="entry name" value="Protein kinase-like (PK-like)"/>
    <property type="match status" value="1"/>
</dbReference>
<comment type="caution">
    <text evidence="1">The sequence shown here is derived from an EMBL/GenBank/DDBJ whole genome shotgun (WGS) entry which is preliminary data.</text>
</comment>
<dbReference type="InterPro" id="IPR011009">
    <property type="entry name" value="Kinase-like_dom_sf"/>
</dbReference>
<dbReference type="AlphaFoldDB" id="A0A9W8MRL1"/>
<protein>
    <submittedName>
        <fullName evidence="1">Uncharacterized protein</fullName>
    </submittedName>
</protein>
<gene>
    <name evidence="1" type="ORF">NLJ89_g9684</name>
</gene>
<dbReference type="Proteomes" id="UP001148786">
    <property type="component" value="Unassembled WGS sequence"/>
</dbReference>
<evidence type="ECO:0000313" key="2">
    <source>
        <dbReference type="Proteomes" id="UP001148786"/>
    </source>
</evidence>
<proteinExistence type="predicted"/>
<organism evidence="1 2">
    <name type="scientific">Agrocybe chaxingu</name>
    <dbReference type="NCBI Taxonomy" id="84603"/>
    <lineage>
        <taxon>Eukaryota</taxon>
        <taxon>Fungi</taxon>
        <taxon>Dikarya</taxon>
        <taxon>Basidiomycota</taxon>
        <taxon>Agaricomycotina</taxon>
        <taxon>Agaricomycetes</taxon>
        <taxon>Agaricomycetidae</taxon>
        <taxon>Agaricales</taxon>
        <taxon>Agaricineae</taxon>
        <taxon>Strophariaceae</taxon>
        <taxon>Agrocybe</taxon>
    </lineage>
</organism>
<keyword evidence="2" id="KW-1185">Reference proteome</keyword>
<evidence type="ECO:0000313" key="1">
    <source>
        <dbReference type="EMBL" id="KAJ3500683.1"/>
    </source>
</evidence>
<dbReference type="EMBL" id="JANKHO010001561">
    <property type="protein sequence ID" value="KAJ3500683.1"/>
    <property type="molecule type" value="Genomic_DNA"/>
</dbReference>
<reference evidence="1" key="1">
    <citation type="submission" date="2022-07" db="EMBL/GenBank/DDBJ databases">
        <title>Genome Sequence of Agrocybe chaxingu.</title>
        <authorList>
            <person name="Buettner E."/>
        </authorList>
    </citation>
    <scope>NUCLEOTIDE SEQUENCE</scope>
    <source>
        <strain evidence="1">MP-N11</strain>
    </source>
</reference>
<dbReference type="OrthoDB" id="2954877at2759"/>
<name>A0A9W8MRL1_9AGAR</name>
<accession>A0A9W8MRL1</accession>
<sequence length="317" mass="36051">MGPFTLTHEVEFPNNWPSKGVDPPTDFKIPDPPLMPQPYALRKLPLTSRFTPTSNLYTGPGKWSQVYRGVFDTPSLRSIDAVLKIYVWDCFPHVQSDEDASYESLPLPYSVPDSYRNTEEIMAWTESWAYGKLSHLQGTIIPQFYGAYLVKTSEESKAHFAVAMSFVNGIPFPQRAAALGGEITGNQQWYPLALALFKGVYELEKSGICALDIRDGNVRVVSSLAGEYPVFFDFAFARPISFEDETLDEIHRVKSGRKTDLSGLRKLIRAVTGYLTPEEEQRAWAFAHWARKNHGDERWMQEWGSNAMQRLEPNDRE</sequence>